<dbReference type="Proteomes" id="UP000189703">
    <property type="component" value="Unplaced"/>
</dbReference>
<dbReference type="RefSeq" id="XP_010244909.1">
    <property type="nucleotide sequence ID" value="XM_010246607.2"/>
</dbReference>
<dbReference type="RefSeq" id="XP_010244908.1">
    <property type="nucleotide sequence ID" value="XM_010246606.2"/>
</dbReference>
<evidence type="ECO:0000313" key="5">
    <source>
        <dbReference type="RefSeq" id="XP_010244910.1"/>
    </source>
</evidence>
<keyword evidence="2" id="KW-1185">Reference proteome</keyword>
<dbReference type="AlphaFoldDB" id="A0A1U7YWP3"/>
<reference evidence="3 4" key="1">
    <citation type="submission" date="2025-04" db="UniProtKB">
        <authorList>
            <consortium name="RefSeq"/>
        </authorList>
    </citation>
    <scope>IDENTIFICATION</scope>
</reference>
<gene>
    <name evidence="3 4 5" type="primary">LOC104588603</name>
</gene>
<accession>A0A1U7YWP3</accession>
<dbReference type="RefSeq" id="XP_010244910.1">
    <property type="nucleotide sequence ID" value="XM_010246608.2"/>
</dbReference>
<feature type="compositionally biased region" description="Basic and acidic residues" evidence="1">
    <location>
        <begin position="22"/>
        <end position="31"/>
    </location>
</feature>
<evidence type="ECO:0000313" key="2">
    <source>
        <dbReference type="Proteomes" id="UP000189703"/>
    </source>
</evidence>
<evidence type="ECO:0000313" key="4">
    <source>
        <dbReference type="RefSeq" id="XP_010244909.1"/>
    </source>
</evidence>
<feature type="compositionally biased region" description="Low complexity" evidence="1">
    <location>
        <begin position="76"/>
        <end position="87"/>
    </location>
</feature>
<feature type="region of interest" description="Disordered" evidence="1">
    <location>
        <begin position="74"/>
        <end position="98"/>
    </location>
</feature>
<proteinExistence type="predicted"/>
<organism evidence="2 4">
    <name type="scientific">Nelumbo nucifera</name>
    <name type="common">Sacred lotus</name>
    <dbReference type="NCBI Taxonomy" id="4432"/>
    <lineage>
        <taxon>Eukaryota</taxon>
        <taxon>Viridiplantae</taxon>
        <taxon>Streptophyta</taxon>
        <taxon>Embryophyta</taxon>
        <taxon>Tracheophyta</taxon>
        <taxon>Spermatophyta</taxon>
        <taxon>Magnoliopsida</taxon>
        <taxon>Proteales</taxon>
        <taxon>Nelumbonaceae</taxon>
        <taxon>Nelumbo</taxon>
    </lineage>
</organism>
<feature type="region of interest" description="Disordered" evidence="1">
    <location>
        <begin position="22"/>
        <end position="43"/>
    </location>
</feature>
<evidence type="ECO:0000313" key="3">
    <source>
        <dbReference type="RefSeq" id="XP_010244908.1"/>
    </source>
</evidence>
<sequence length="285" mass="31572">MENFHNEKDEFYNESVVMKHKERESCKRGVGDNESEEGVSTGSRCCTVNSSSSFVVSTLVGGASSCGKDCRTNCRSSNSNQTSKNSSGDSGSRTSKHSNVDKIRLRLSAIKQLDMRLQILEEDTKNFREAFLKAIDERNELMNEIGRIFQTMHQCLRNKKTEGKPLECARTPLILEEEDTKNLKEALSGAMDEREELMNEIWKIFQIIHQCLRNQTAVGNSLECDLILSGNEDNATGSGLPQVLQQGASPLLITRVLKINAFTLQHLSGVTQGCSNGSHGLNAIP</sequence>
<evidence type="ECO:0000256" key="1">
    <source>
        <dbReference type="SAM" id="MobiDB-lite"/>
    </source>
</evidence>
<dbReference type="GeneID" id="104588603"/>
<dbReference type="KEGG" id="nnu:104588603"/>
<dbReference type="OrthoDB" id="1676631at2759"/>
<protein>
    <submittedName>
        <fullName evidence="3 4">Uncharacterized protein LOC104588603</fullName>
    </submittedName>
</protein>
<name>A0A1U7YWP3_NELNU</name>
<dbReference type="OMA" id="EVNDSAH"/>